<evidence type="ECO:0000313" key="2">
    <source>
        <dbReference type="Proteomes" id="UP000190037"/>
    </source>
</evidence>
<evidence type="ECO:0000313" key="1">
    <source>
        <dbReference type="EMBL" id="OPC76887.1"/>
    </source>
</evidence>
<keyword evidence="2" id="KW-1185">Reference proteome</keyword>
<dbReference type="EMBL" id="MWQN01000005">
    <property type="protein sequence ID" value="OPC76887.1"/>
    <property type="molecule type" value="Genomic_DNA"/>
</dbReference>
<accession>A0A1T3NJ69</accession>
<sequence length="181" mass="19792">MWDVVEESRRAVWSFTPFEHVGPLRFGMTHEQAAAAVDGVLETIGSLEDDTGWVSRADMWPVHYGAGAGVHLYYDRGIGPAAIVVDARNGPQVDFGGIPLVGRVPSVLEDALIHRLVAHGIEAVFSLEANLCAPDLGVVMRVQRVGDRVLTRPVLVAREWAPRCADSTQSHIPAEEWRSFS</sequence>
<comment type="caution">
    <text evidence="1">The sequence shown here is derived from an EMBL/GenBank/DDBJ whole genome shotgun (WGS) entry which is preliminary data.</text>
</comment>
<dbReference type="Proteomes" id="UP000190037">
    <property type="component" value="Unassembled WGS sequence"/>
</dbReference>
<reference evidence="1 2" key="1">
    <citation type="submission" date="2017-03" db="EMBL/GenBank/DDBJ databases">
        <title>Draft genome sequence of Streptomyces scabrisporus NF3, endophyte isolated from Amphipterygium adstringens.</title>
        <authorList>
            <person name="Vazquez M."/>
            <person name="Ceapa C.D."/>
            <person name="Rodriguez Luna D."/>
            <person name="Sanchez Esquivel S."/>
        </authorList>
    </citation>
    <scope>NUCLEOTIDE SEQUENCE [LARGE SCALE GENOMIC DNA]</scope>
    <source>
        <strain evidence="1 2">NF3</strain>
    </source>
</reference>
<dbReference type="OrthoDB" id="3537017at2"/>
<dbReference type="STRING" id="159449.B4N89_45550"/>
<gene>
    <name evidence="1" type="ORF">B4N89_45550</name>
</gene>
<organism evidence="1 2">
    <name type="scientific">Embleya scabrispora</name>
    <dbReference type="NCBI Taxonomy" id="159449"/>
    <lineage>
        <taxon>Bacteria</taxon>
        <taxon>Bacillati</taxon>
        <taxon>Actinomycetota</taxon>
        <taxon>Actinomycetes</taxon>
        <taxon>Kitasatosporales</taxon>
        <taxon>Streptomycetaceae</taxon>
        <taxon>Embleya</taxon>
    </lineage>
</organism>
<proteinExistence type="predicted"/>
<dbReference type="AlphaFoldDB" id="A0A1T3NJ69"/>
<protein>
    <submittedName>
        <fullName evidence="1">Uncharacterized protein</fullName>
    </submittedName>
</protein>
<name>A0A1T3NJ69_9ACTN</name>